<name>A0A840NZ16_9ACTN</name>
<gene>
    <name evidence="2" type="ORF">HNP84_001722</name>
</gene>
<proteinExistence type="predicted"/>
<dbReference type="EMBL" id="JACHGN010000003">
    <property type="protein sequence ID" value="MBB5132009.1"/>
    <property type="molecule type" value="Genomic_DNA"/>
</dbReference>
<accession>A0A840NZ16</accession>
<feature type="transmembrane region" description="Helical" evidence="1">
    <location>
        <begin position="146"/>
        <end position="167"/>
    </location>
</feature>
<evidence type="ECO:0000313" key="2">
    <source>
        <dbReference type="EMBL" id="MBB5132009.1"/>
    </source>
</evidence>
<sequence>MPIGMLEAAPGATGRIETGESMASAGLIDDYVRELGRELRGPRRARHDMIVEARDSLVDTAEALEASGMSRAEAESLAVAEFGPVEEIAPGYQEELLAGQGRRTAALLFLSVPLVTLMWSLIWRFWPEIVTMSPVEHKPWWFLPVARALDIAQILTGLVAAVALVTLGRGTRRRFAPRARTVTRALGLLVWCQLPFTTGMSIALMSAGHTGFGTYVPGVVASVLSCGMQAWQLHSAARCLALSRRPRPALA</sequence>
<protein>
    <submittedName>
        <fullName evidence="2">Uncharacterized protein</fullName>
    </submittedName>
</protein>
<feature type="transmembrane region" description="Helical" evidence="1">
    <location>
        <begin position="105"/>
        <end position="126"/>
    </location>
</feature>
<keyword evidence="3" id="KW-1185">Reference proteome</keyword>
<dbReference type="AlphaFoldDB" id="A0A840NZ16"/>
<keyword evidence="1" id="KW-0812">Transmembrane</keyword>
<dbReference type="InterPro" id="IPR047928">
    <property type="entry name" value="Perm_prefix_1"/>
</dbReference>
<dbReference type="RefSeq" id="WP_312924132.1">
    <property type="nucleotide sequence ID" value="NZ_BAABIX010000028.1"/>
</dbReference>
<keyword evidence="1" id="KW-0472">Membrane</keyword>
<feature type="transmembrane region" description="Helical" evidence="1">
    <location>
        <begin position="188"/>
        <end position="209"/>
    </location>
</feature>
<evidence type="ECO:0000313" key="3">
    <source>
        <dbReference type="Proteomes" id="UP000578449"/>
    </source>
</evidence>
<keyword evidence="1" id="KW-1133">Transmembrane helix</keyword>
<dbReference type="NCBIfam" id="NF038403">
    <property type="entry name" value="perm_prefix_1"/>
    <property type="match status" value="1"/>
</dbReference>
<organism evidence="2 3">
    <name type="scientific">Thermocatellispora tengchongensis</name>
    <dbReference type="NCBI Taxonomy" id="1073253"/>
    <lineage>
        <taxon>Bacteria</taxon>
        <taxon>Bacillati</taxon>
        <taxon>Actinomycetota</taxon>
        <taxon>Actinomycetes</taxon>
        <taxon>Streptosporangiales</taxon>
        <taxon>Streptosporangiaceae</taxon>
        <taxon>Thermocatellispora</taxon>
    </lineage>
</organism>
<comment type="caution">
    <text evidence="2">The sequence shown here is derived from an EMBL/GenBank/DDBJ whole genome shotgun (WGS) entry which is preliminary data.</text>
</comment>
<dbReference type="Proteomes" id="UP000578449">
    <property type="component" value="Unassembled WGS sequence"/>
</dbReference>
<evidence type="ECO:0000256" key="1">
    <source>
        <dbReference type="SAM" id="Phobius"/>
    </source>
</evidence>
<reference evidence="2 3" key="1">
    <citation type="submission" date="2020-08" db="EMBL/GenBank/DDBJ databases">
        <title>Genomic Encyclopedia of Type Strains, Phase IV (KMG-IV): sequencing the most valuable type-strain genomes for metagenomic binning, comparative biology and taxonomic classification.</title>
        <authorList>
            <person name="Goeker M."/>
        </authorList>
    </citation>
    <scope>NUCLEOTIDE SEQUENCE [LARGE SCALE GENOMIC DNA]</scope>
    <source>
        <strain evidence="2 3">DSM 45615</strain>
    </source>
</reference>